<keyword evidence="8" id="KW-1278">Translocase</keyword>
<keyword evidence="6" id="KW-0547">Nucleotide-binding</keyword>
<keyword evidence="3" id="KW-0813">Transport</keyword>
<evidence type="ECO:0000256" key="2">
    <source>
        <dbReference type="ARBA" id="ARBA00005417"/>
    </source>
</evidence>
<dbReference type="GO" id="GO:0043190">
    <property type="term" value="C:ATP-binding cassette (ABC) transporter complex"/>
    <property type="evidence" value="ECO:0007669"/>
    <property type="project" value="TreeGrafter"/>
</dbReference>
<keyword evidence="7 12" id="KW-0067">ATP-binding</keyword>
<dbReference type="PANTHER" id="PTHR43553">
    <property type="entry name" value="HEAVY METAL TRANSPORTER"/>
    <property type="match status" value="1"/>
</dbReference>
<dbReference type="Gene3D" id="3.40.50.300">
    <property type="entry name" value="P-loop containing nucleotide triphosphate hydrolases"/>
    <property type="match status" value="2"/>
</dbReference>
<dbReference type="OrthoDB" id="7757085at2"/>
<evidence type="ECO:0000256" key="1">
    <source>
        <dbReference type="ARBA" id="ARBA00004202"/>
    </source>
</evidence>
<dbReference type="Proteomes" id="UP000006001">
    <property type="component" value="Unassembled WGS sequence"/>
</dbReference>
<comment type="similarity">
    <text evidence="2">Belongs to the ABC transporter superfamily.</text>
</comment>
<comment type="subcellular location">
    <subcellularLocation>
        <location evidence="1">Cell membrane</location>
        <topology evidence="1">Peripheral membrane protein</topology>
    </subcellularLocation>
</comment>
<reference evidence="12" key="1">
    <citation type="submission" date="2009-10" db="EMBL/GenBank/DDBJ databases">
        <authorList>
            <person name="Weinstock G."/>
            <person name="Sodergren E."/>
            <person name="Clifton S."/>
            <person name="Fulton L."/>
            <person name="Fulton B."/>
            <person name="Courtney L."/>
            <person name="Fronick C."/>
            <person name="Harrison M."/>
            <person name="Strong C."/>
            <person name="Farmer C."/>
            <person name="Delahaunty K."/>
            <person name="Markovic C."/>
            <person name="Hall O."/>
            <person name="Minx P."/>
            <person name="Tomlinson C."/>
            <person name="Mitreva M."/>
            <person name="Nelson J."/>
            <person name="Hou S."/>
            <person name="Wollam A."/>
            <person name="Pepin K.H."/>
            <person name="Johnson M."/>
            <person name="Bhonagiri V."/>
            <person name="Nash W.E."/>
            <person name="Warren W."/>
            <person name="Chinwalla A."/>
            <person name="Mardis E.R."/>
            <person name="Wilson R.K."/>
        </authorList>
    </citation>
    <scope>NUCLEOTIDE SEQUENCE [LARGE SCALE GENOMIC DNA]</scope>
    <source>
        <strain evidence="12">ATCC 700122</strain>
    </source>
</reference>
<dbReference type="InterPro" id="IPR050095">
    <property type="entry name" value="ECF_ABC_transporter_ATP-bd"/>
</dbReference>
<dbReference type="GO" id="GO:0005524">
    <property type="term" value="F:ATP binding"/>
    <property type="evidence" value="ECO:0007669"/>
    <property type="project" value="UniProtKB-KW"/>
</dbReference>
<dbReference type="InterPro" id="IPR015856">
    <property type="entry name" value="ABC_transpr_CbiO/EcfA_su"/>
</dbReference>
<dbReference type="PROSITE" id="PS00211">
    <property type="entry name" value="ABC_TRANSPORTER_1"/>
    <property type="match status" value="2"/>
</dbReference>
<dbReference type="InterPro" id="IPR003439">
    <property type="entry name" value="ABC_transporter-like_ATP-bd"/>
</dbReference>
<dbReference type="GO" id="GO:0042626">
    <property type="term" value="F:ATPase-coupled transmembrane transporter activity"/>
    <property type="evidence" value="ECO:0007669"/>
    <property type="project" value="TreeGrafter"/>
</dbReference>
<protein>
    <submittedName>
        <fullName evidence="12">ABC transporter, ATP-binding protein</fullName>
    </submittedName>
</protein>
<evidence type="ECO:0000313" key="13">
    <source>
        <dbReference type="Proteomes" id="UP000006001"/>
    </source>
</evidence>
<evidence type="ECO:0000256" key="3">
    <source>
        <dbReference type="ARBA" id="ARBA00022448"/>
    </source>
</evidence>
<organism evidence="12 13">
    <name type="scientific">Slackia exigua (strain ATCC 700122 / DSM 15923 / CIP 105133 / JCM 11022 / KCTC 5966 / S-7)</name>
    <dbReference type="NCBI Taxonomy" id="649764"/>
    <lineage>
        <taxon>Bacteria</taxon>
        <taxon>Bacillati</taxon>
        <taxon>Actinomycetota</taxon>
        <taxon>Coriobacteriia</taxon>
        <taxon>Eggerthellales</taxon>
        <taxon>Eggerthellaceae</taxon>
        <taxon>Slackia</taxon>
    </lineage>
</organism>
<dbReference type="STRING" id="649764.HMPREF0762_00468"/>
<dbReference type="GeneID" id="85007103"/>
<dbReference type="HOGENOM" id="CLU_000604_86_7_11"/>
<evidence type="ECO:0000259" key="11">
    <source>
        <dbReference type="PROSITE" id="PS50893"/>
    </source>
</evidence>
<name>D0WFF0_SLAES</name>
<feature type="domain" description="ABC transporter" evidence="11">
    <location>
        <begin position="2"/>
        <end position="242"/>
    </location>
</feature>
<evidence type="ECO:0000256" key="7">
    <source>
        <dbReference type="ARBA" id="ARBA00022840"/>
    </source>
</evidence>
<dbReference type="PANTHER" id="PTHR43553:SF23">
    <property type="entry name" value="ABC TRANSPORTER ATP-BINDING COMPONENT"/>
    <property type="match status" value="1"/>
</dbReference>
<comment type="function">
    <text evidence="10">Probably part of an ABC transporter complex. Responsible for energy coupling to the transport system.</text>
</comment>
<dbReference type="AlphaFoldDB" id="D0WFF0"/>
<sequence length="484" mass="51902">MIELKNMSFSYGADDAHRAIDGISLQVPDGTCTILCGRSGSGKSTVMRVVEGLAPGFFPGRREGSVHVAGKDPHAMSPSEKARLIGGVFQDPRSQFFMSLVRDEIVFAAENVGCDEDWARRRLASSAETFGVADLLDRRVDELSSGQKQRVAIAAASFLAPSALVLDEPTSNLDESGIGALVASVGRLKDQGIAILICDHRLHEYLPIADRYVHISEGRVAHEWTGEEFSALSCATLREWGLRHPGIGLPVVSSPGIVGVDRRPTALLPEVVGTHGLSLHSLTVAYDKSEPCVTDVSLAIPRATVCGVLGKNGVGKTTLAKVICGLRKQTSGVVEIGGNILDMARRRACCYMVMQDPDYQLYAESVACELAMGRNGRLSESIVTEALEAFGIEGLAQRHPASLSGGEKQRVTLAAAYCADSEIVLLDEPTSGLDADGLVAVSSWVRKLAERGKTVLVVTHDRLLCRLSCDETLRIERRCAHLST</sequence>
<keyword evidence="9" id="KW-0472">Membrane</keyword>
<proteinExistence type="inferred from homology"/>
<dbReference type="CDD" id="cd03225">
    <property type="entry name" value="ABC_cobalt_CbiO_domain1"/>
    <property type="match status" value="1"/>
</dbReference>
<dbReference type="RefSeq" id="WP_006361723.1">
    <property type="nucleotide sequence ID" value="NZ_GG700630.1"/>
</dbReference>
<dbReference type="eggNOG" id="COG1129">
    <property type="taxonomic scope" value="Bacteria"/>
</dbReference>
<evidence type="ECO:0000256" key="4">
    <source>
        <dbReference type="ARBA" id="ARBA00022475"/>
    </source>
</evidence>
<dbReference type="InterPro" id="IPR017871">
    <property type="entry name" value="ABC_transporter-like_CS"/>
</dbReference>
<evidence type="ECO:0000256" key="6">
    <source>
        <dbReference type="ARBA" id="ARBA00022741"/>
    </source>
</evidence>
<dbReference type="PROSITE" id="PS50893">
    <property type="entry name" value="ABC_TRANSPORTER_2"/>
    <property type="match status" value="2"/>
</dbReference>
<dbReference type="Pfam" id="PF00005">
    <property type="entry name" value="ABC_tran"/>
    <property type="match status" value="2"/>
</dbReference>
<keyword evidence="4" id="KW-1003">Cell membrane</keyword>
<dbReference type="GO" id="GO:0016887">
    <property type="term" value="F:ATP hydrolysis activity"/>
    <property type="evidence" value="ECO:0007669"/>
    <property type="project" value="InterPro"/>
</dbReference>
<accession>D0WFF0</accession>
<keyword evidence="13" id="KW-1185">Reference proteome</keyword>
<evidence type="ECO:0000256" key="9">
    <source>
        <dbReference type="ARBA" id="ARBA00023136"/>
    </source>
</evidence>
<feature type="domain" description="ABC transporter" evidence="11">
    <location>
        <begin position="277"/>
        <end position="482"/>
    </location>
</feature>
<evidence type="ECO:0000313" key="12">
    <source>
        <dbReference type="EMBL" id="EEZ61834.1"/>
    </source>
</evidence>
<comment type="caution">
    <text evidence="12">The sequence shown here is derived from an EMBL/GenBank/DDBJ whole genome shotgun (WGS) entry which is preliminary data.</text>
</comment>
<evidence type="ECO:0000256" key="10">
    <source>
        <dbReference type="ARBA" id="ARBA00025157"/>
    </source>
</evidence>
<gene>
    <name evidence="12" type="ORF">HMPREF0762_00468</name>
</gene>
<dbReference type="InterPro" id="IPR003593">
    <property type="entry name" value="AAA+_ATPase"/>
</dbReference>
<keyword evidence="5" id="KW-0677">Repeat</keyword>
<evidence type="ECO:0000256" key="8">
    <source>
        <dbReference type="ARBA" id="ARBA00022967"/>
    </source>
</evidence>
<dbReference type="InterPro" id="IPR027417">
    <property type="entry name" value="P-loop_NTPase"/>
</dbReference>
<dbReference type="EMBL" id="ACUX02000005">
    <property type="protein sequence ID" value="EEZ61834.1"/>
    <property type="molecule type" value="Genomic_DNA"/>
</dbReference>
<dbReference type="SMART" id="SM00382">
    <property type="entry name" value="AAA"/>
    <property type="match status" value="2"/>
</dbReference>
<dbReference type="SUPFAM" id="SSF52540">
    <property type="entry name" value="P-loop containing nucleoside triphosphate hydrolases"/>
    <property type="match status" value="2"/>
</dbReference>
<evidence type="ECO:0000256" key="5">
    <source>
        <dbReference type="ARBA" id="ARBA00022737"/>
    </source>
</evidence>